<dbReference type="Proteomes" id="UP000186817">
    <property type="component" value="Unassembled WGS sequence"/>
</dbReference>
<gene>
    <name evidence="3" type="ORF">AK812_SmicGene21767</name>
</gene>
<dbReference type="InterPro" id="IPR000626">
    <property type="entry name" value="Ubiquitin-like_dom"/>
</dbReference>
<reference evidence="3 4" key="1">
    <citation type="submission" date="2016-02" db="EMBL/GenBank/DDBJ databases">
        <title>Genome analysis of coral dinoflagellate symbionts highlights evolutionary adaptations to a symbiotic lifestyle.</title>
        <authorList>
            <person name="Aranda M."/>
            <person name="Li Y."/>
            <person name="Liew Y.J."/>
            <person name="Baumgarten S."/>
            <person name="Simakov O."/>
            <person name="Wilson M."/>
            <person name="Piel J."/>
            <person name="Ashoor H."/>
            <person name="Bougouffa S."/>
            <person name="Bajic V.B."/>
            <person name="Ryu T."/>
            <person name="Ravasi T."/>
            <person name="Bayer T."/>
            <person name="Micklem G."/>
            <person name="Kim H."/>
            <person name="Bhak J."/>
            <person name="Lajeunesse T.C."/>
            <person name="Voolstra C.R."/>
        </authorList>
    </citation>
    <scope>NUCLEOTIDE SEQUENCE [LARGE SCALE GENOMIC DNA]</scope>
    <source>
        <strain evidence="3 4">CCMP2467</strain>
    </source>
</reference>
<keyword evidence="1" id="KW-0175">Coiled coil</keyword>
<dbReference type="InterPro" id="IPR009091">
    <property type="entry name" value="RCC1/BLIP-II"/>
</dbReference>
<feature type="domain" description="Ubiquitin-like" evidence="2">
    <location>
        <begin position="3"/>
        <end position="77"/>
    </location>
</feature>
<proteinExistence type="predicted"/>
<evidence type="ECO:0000259" key="2">
    <source>
        <dbReference type="PROSITE" id="PS50053"/>
    </source>
</evidence>
<dbReference type="AlphaFoldDB" id="A0A1Q9DLM4"/>
<evidence type="ECO:0000313" key="4">
    <source>
        <dbReference type="Proteomes" id="UP000186817"/>
    </source>
</evidence>
<evidence type="ECO:0000313" key="3">
    <source>
        <dbReference type="EMBL" id="OLP96043.1"/>
    </source>
</evidence>
<dbReference type="SUPFAM" id="SSF50985">
    <property type="entry name" value="RCC1/BLIP-II"/>
    <property type="match status" value="1"/>
</dbReference>
<dbReference type="Gene3D" id="2.130.10.30">
    <property type="entry name" value="Regulator of chromosome condensation 1/beta-lactamase-inhibitor protein II"/>
    <property type="match status" value="1"/>
</dbReference>
<accession>A0A1Q9DLM4</accession>
<name>A0A1Q9DLM4_SYMMI</name>
<keyword evidence="4" id="KW-1185">Reference proteome</keyword>
<organism evidence="3 4">
    <name type="scientific">Symbiodinium microadriaticum</name>
    <name type="common">Dinoflagellate</name>
    <name type="synonym">Zooxanthella microadriatica</name>
    <dbReference type="NCBI Taxonomy" id="2951"/>
    <lineage>
        <taxon>Eukaryota</taxon>
        <taxon>Sar</taxon>
        <taxon>Alveolata</taxon>
        <taxon>Dinophyceae</taxon>
        <taxon>Suessiales</taxon>
        <taxon>Symbiodiniaceae</taxon>
        <taxon>Symbiodinium</taxon>
    </lineage>
</organism>
<evidence type="ECO:0000256" key="1">
    <source>
        <dbReference type="SAM" id="Coils"/>
    </source>
</evidence>
<comment type="caution">
    <text evidence="3">The sequence shown here is derived from an EMBL/GenBank/DDBJ whole genome shotgun (WGS) entry which is preliminary data.</text>
</comment>
<sequence>MSITVTVGLLSGKEATVEAGVDETVGTLQRQAQTALGVGRGRLLDASGNVLDVGESIKRARLQSGASLALHINRVQAQATGQAYAAILGDGSVVTRGDASCGGDSRAVQDQLKNVQQVQASYFAFAAILGDGSLVTWGKDRDGGDSRAVQDQLKNVQVQASDSAFAAILGDGSLVTWGKDSHGGDSSAVQDQLKNPCLSSALWPLSPAASRLSAWLEARLDSHRVLMRMEEARQSMGDLSSQLLQATAAFGACEEAAHSNAVQKRQQLIREAASLEAQTERATKVLEIAAPRRRECEVVLPSLQEAEESPEQWGAILTLTVLSSYAAPFAPAVRAVILKELKEVLADSGVPTPANLYTSKYLQHLLPLSFLQKAISAWPQSQLLQSTLALELSGSLCSLIFDPVGSGYDWLQDLHTQRNPAARGGTGDRISSEFDKHLQRLMESRAREPGGLV</sequence>
<protein>
    <recommendedName>
        <fullName evidence="2">Ubiquitin-like domain-containing protein</fullName>
    </recommendedName>
</protein>
<dbReference type="EMBL" id="LSRX01000482">
    <property type="protein sequence ID" value="OLP96043.1"/>
    <property type="molecule type" value="Genomic_DNA"/>
</dbReference>
<feature type="coiled-coil region" evidence="1">
    <location>
        <begin position="258"/>
        <end position="285"/>
    </location>
</feature>
<dbReference type="PROSITE" id="PS50053">
    <property type="entry name" value="UBIQUITIN_2"/>
    <property type="match status" value="1"/>
</dbReference>